<dbReference type="PRINTS" id="PR00171">
    <property type="entry name" value="SUGRTRNSPORT"/>
</dbReference>
<comment type="catalytic activity">
    <reaction evidence="13">
        <text>D-fructose(out) = D-fructose(in)</text>
        <dbReference type="Rhea" id="RHEA:60372"/>
        <dbReference type="ChEBI" id="CHEBI:37721"/>
    </reaction>
    <physiologicalReaction direction="left-to-right" evidence="13">
        <dbReference type="Rhea" id="RHEA:60373"/>
    </physiologicalReaction>
</comment>
<evidence type="ECO:0000256" key="2">
    <source>
        <dbReference type="ARBA" id="ARBA00010992"/>
    </source>
</evidence>
<keyword evidence="18" id="KW-1185">Reference proteome</keyword>
<dbReference type="Proteomes" id="UP001295684">
    <property type="component" value="Unassembled WGS sequence"/>
</dbReference>
<dbReference type="SUPFAM" id="SSF103473">
    <property type="entry name" value="MFS general substrate transporter"/>
    <property type="match status" value="1"/>
</dbReference>
<comment type="similarity">
    <text evidence="2">Belongs to the major facilitator superfamily. Sugar transporter (TC 2.A.1.1) family.</text>
</comment>
<dbReference type="GO" id="GO:0016020">
    <property type="term" value="C:membrane"/>
    <property type="evidence" value="ECO:0007669"/>
    <property type="project" value="UniProtKB-SubCell"/>
</dbReference>
<sequence>MNINQKRNYLRLWIATIALGGIQYGYSMGELNTFDLKPTCMRCFQHGDKVNPCSNDTDVYSYDYFFMYISTCMVPLGAIFSSIYSGTFLSLRKALFIANIFCMVGRGINAIHIQYATLAGRFVNGLGVGIFSVIVPMFINEISPTKRKGSYGIATQIGITGGIFISYIVAKIMCFFNEVPPFEENKGNKAVKTNFTILYLFPILFCLLQTALLKWKFKYEAPKYYIIKEEYDVAQTLIQDILERNEAKEESNAGHSIYTDNSNALEINTIDPVSLNKYNQNWDGRKFSSIFKPKYWRSFLVGCILSMLQQLSGINIIIFYSGEIFNKENNVYFGYIPMILGFINFLCTIIATMLKFPFKSRLLIGLICLIVCSSTLFVFSAPHYEKWCPKSDIADDPTSCHIRTIRNVDRSVFIIFTTLFLISFALTIGPITWIMIAEILTERGMGIAISLNWALIIIIGVLPALKITPIEDTYVEDKDFYPGLNFSVLFFIFSGILMFGFVMILLNVKETYGLELHEIRELYKNEAYDPLIRGRNRIDSEEESLLNSISM</sequence>
<accession>A0AAD1TZX8</accession>
<evidence type="ECO:0000313" key="17">
    <source>
        <dbReference type="EMBL" id="CAI2359238.1"/>
    </source>
</evidence>
<evidence type="ECO:0000256" key="6">
    <source>
        <dbReference type="ARBA" id="ARBA00022989"/>
    </source>
</evidence>
<dbReference type="Pfam" id="PF00083">
    <property type="entry name" value="Sugar_tr"/>
    <property type="match status" value="1"/>
</dbReference>
<comment type="catalytic activity">
    <reaction evidence="12">
        <text>D-glucosamine(out) = D-glucosamine(in)</text>
        <dbReference type="Rhea" id="RHEA:78423"/>
        <dbReference type="ChEBI" id="CHEBI:58723"/>
    </reaction>
    <physiologicalReaction direction="left-to-right" evidence="12">
        <dbReference type="Rhea" id="RHEA:78424"/>
    </physiologicalReaction>
</comment>
<evidence type="ECO:0000256" key="15">
    <source>
        <dbReference type="SAM" id="Phobius"/>
    </source>
</evidence>
<dbReference type="InterPro" id="IPR005829">
    <property type="entry name" value="Sugar_transporter_CS"/>
</dbReference>
<feature type="domain" description="Major facilitator superfamily (MFS) profile" evidence="16">
    <location>
        <begin position="13"/>
        <end position="512"/>
    </location>
</feature>
<reference evidence="17" key="1">
    <citation type="submission" date="2023-07" db="EMBL/GenBank/DDBJ databases">
        <authorList>
            <consortium name="AG Swart"/>
            <person name="Singh M."/>
            <person name="Singh A."/>
            <person name="Seah K."/>
            <person name="Emmerich C."/>
        </authorList>
    </citation>
    <scope>NUCLEOTIDE SEQUENCE</scope>
    <source>
        <strain evidence="17">DP1</strain>
    </source>
</reference>
<feature type="transmembrane region" description="Helical" evidence="15">
    <location>
        <begin position="295"/>
        <end position="320"/>
    </location>
</feature>
<comment type="subunit">
    <text evidence="3">Homodimer.</text>
</comment>
<keyword evidence="7 15" id="KW-0472">Membrane</keyword>
<gene>
    <name evidence="17" type="ORF">ECRASSUSDP1_LOCUS524</name>
</gene>
<keyword evidence="5 15" id="KW-0812">Transmembrane</keyword>
<comment type="subcellular location">
    <subcellularLocation>
        <location evidence="1">Membrane</location>
        <topology evidence="1">Multi-pass membrane protein</topology>
    </subcellularLocation>
</comment>
<feature type="transmembrane region" description="Helical" evidence="15">
    <location>
        <begin position="412"/>
        <end position="434"/>
    </location>
</feature>
<comment type="catalytic activity">
    <reaction evidence="10">
        <text>D-xylose(out) = D-xylose(in)</text>
        <dbReference type="Rhea" id="RHEA:78427"/>
        <dbReference type="ChEBI" id="CHEBI:53455"/>
    </reaction>
    <physiologicalReaction direction="left-to-right" evidence="10">
        <dbReference type="Rhea" id="RHEA:78428"/>
    </physiologicalReaction>
</comment>
<evidence type="ECO:0000256" key="1">
    <source>
        <dbReference type="ARBA" id="ARBA00004141"/>
    </source>
</evidence>
<dbReference type="GO" id="GO:0022857">
    <property type="term" value="F:transmembrane transporter activity"/>
    <property type="evidence" value="ECO:0007669"/>
    <property type="project" value="InterPro"/>
</dbReference>
<evidence type="ECO:0000256" key="7">
    <source>
        <dbReference type="ARBA" id="ARBA00023136"/>
    </source>
</evidence>
<protein>
    <recommendedName>
        <fullName evidence="14">Hexose transporter 1</fullName>
    </recommendedName>
</protein>
<name>A0AAD1TZX8_EUPCR</name>
<evidence type="ECO:0000313" key="18">
    <source>
        <dbReference type="Proteomes" id="UP001295684"/>
    </source>
</evidence>
<feature type="transmembrane region" description="Helical" evidence="15">
    <location>
        <begin position="193"/>
        <end position="213"/>
    </location>
</feature>
<organism evidence="17 18">
    <name type="scientific">Euplotes crassus</name>
    <dbReference type="NCBI Taxonomy" id="5936"/>
    <lineage>
        <taxon>Eukaryota</taxon>
        <taxon>Sar</taxon>
        <taxon>Alveolata</taxon>
        <taxon>Ciliophora</taxon>
        <taxon>Intramacronucleata</taxon>
        <taxon>Spirotrichea</taxon>
        <taxon>Hypotrichia</taxon>
        <taxon>Euplotida</taxon>
        <taxon>Euplotidae</taxon>
        <taxon>Moneuplotes</taxon>
    </lineage>
</organism>
<comment type="catalytic activity">
    <reaction evidence="8">
        <text>D-galactose(in) = D-galactose(out)</text>
        <dbReference type="Rhea" id="RHEA:34915"/>
        <dbReference type="ChEBI" id="CHEBI:4139"/>
    </reaction>
    <physiologicalReaction direction="right-to-left" evidence="8">
        <dbReference type="Rhea" id="RHEA:34917"/>
    </physiologicalReaction>
</comment>
<comment type="catalytic activity">
    <reaction evidence="9">
        <text>D-glucose(out) = D-glucose(in)</text>
        <dbReference type="Rhea" id="RHEA:60376"/>
        <dbReference type="ChEBI" id="CHEBI:4167"/>
    </reaction>
    <physiologicalReaction direction="left-to-right" evidence="9">
        <dbReference type="Rhea" id="RHEA:60377"/>
    </physiologicalReaction>
</comment>
<feature type="transmembrane region" description="Helical" evidence="15">
    <location>
        <begin position="9"/>
        <end position="26"/>
    </location>
</feature>
<evidence type="ECO:0000256" key="9">
    <source>
        <dbReference type="ARBA" id="ARBA00044648"/>
    </source>
</evidence>
<comment type="catalytic activity">
    <reaction evidence="11">
        <text>D-mannose(out) = D-mannose(in)</text>
        <dbReference type="Rhea" id="RHEA:78391"/>
        <dbReference type="ChEBI" id="CHEBI:4208"/>
    </reaction>
    <physiologicalReaction direction="left-to-right" evidence="11">
        <dbReference type="Rhea" id="RHEA:78392"/>
    </physiologicalReaction>
</comment>
<keyword evidence="4" id="KW-0813">Transport</keyword>
<dbReference type="InterPro" id="IPR020846">
    <property type="entry name" value="MFS_dom"/>
</dbReference>
<dbReference type="Gene3D" id="1.20.1250.20">
    <property type="entry name" value="MFS general substrate transporter like domains"/>
    <property type="match status" value="1"/>
</dbReference>
<feature type="transmembrane region" description="Helical" evidence="15">
    <location>
        <begin position="65"/>
        <end position="84"/>
    </location>
</feature>
<evidence type="ECO:0000256" key="5">
    <source>
        <dbReference type="ARBA" id="ARBA00022692"/>
    </source>
</evidence>
<feature type="transmembrane region" description="Helical" evidence="15">
    <location>
        <begin position="446"/>
        <end position="465"/>
    </location>
</feature>
<evidence type="ECO:0000256" key="10">
    <source>
        <dbReference type="ARBA" id="ARBA00044656"/>
    </source>
</evidence>
<dbReference type="AlphaFoldDB" id="A0AAD1TZX8"/>
<keyword evidence="6 15" id="KW-1133">Transmembrane helix</keyword>
<feature type="transmembrane region" description="Helical" evidence="15">
    <location>
        <begin position="122"/>
        <end position="139"/>
    </location>
</feature>
<dbReference type="PROSITE" id="PS50850">
    <property type="entry name" value="MFS"/>
    <property type="match status" value="1"/>
</dbReference>
<feature type="transmembrane region" description="Helical" evidence="15">
    <location>
        <begin position="485"/>
        <end position="506"/>
    </location>
</feature>
<dbReference type="InterPro" id="IPR003663">
    <property type="entry name" value="Sugar/inositol_transpt"/>
</dbReference>
<evidence type="ECO:0000256" key="11">
    <source>
        <dbReference type="ARBA" id="ARBA00044662"/>
    </source>
</evidence>
<evidence type="ECO:0000256" key="14">
    <source>
        <dbReference type="ARBA" id="ARBA00044780"/>
    </source>
</evidence>
<dbReference type="EMBL" id="CAMPGE010000492">
    <property type="protein sequence ID" value="CAI2359238.1"/>
    <property type="molecule type" value="Genomic_DNA"/>
</dbReference>
<evidence type="ECO:0000256" key="12">
    <source>
        <dbReference type="ARBA" id="ARBA00044668"/>
    </source>
</evidence>
<feature type="transmembrane region" description="Helical" evidence="15">
    <location>
        <begin position="361"/>
        <end position="381"/>
    </location>
</feature>
<dbReference type="InterPro" id="IPR050814">
    <property type="entry name" value="Myo-inositol_Transporter"/>
</dbReference>
<feature type="transmembrane region" description="Helical" evidence="15">
    <location>
        <begin position="332"/>
        <end position="354"/>
    </location>
</feature>
<dbReference type="InterPro" id="IPR005828">
    <property type="entry name" value="MFS_sugar_transport-like"/>
</dbReference>
<evidence type="ECO:0000256" key="4">
    <source>
        <dbReference type="ARBA" id="ARBA00022448"/>
    </source>
</evidence>
<evidence type="ECO:0000256" key="3">
    <source>
        <dbReference type="ARBA" id="ARBA00011738"/>
    </source>
</evidence>
<dbReference type="PANTHER" id="PTHR48020">
    <property type="entry name" value="PROTON MYO-INOSITOL COTRANSPORTER"/>
    <property type="match status" value="1"/>
</dbReference>
<dbReference type="InterPro" id="IPR036259">
    <property type="entry name" value="MFS_trans_sf"/>
</dbReference>
<evidence type="ECO:0000256" key="13">
    <source>
        <dbReference type="ARBA" id="ARBA00044710"/>
    </source>
</evidence>
<evidence type="ECO:0000256" key="8">
    <source>
        <dbReference type="ARBA" id="ARBA00044637"/>
    </source>
</evidence>
<proteinExistence type="inferred from homology"/>
<feature type="transmembrane region" description="Helical" evidence="15">
    <location>
        <begin position="96"/>
        <end position="116"/>
    </location>
</feature>
<dbReference type="PROSITE" id="PS00217">
    <property type="entry name" value="SUGAR_TRANSPORT_2"/>
    <property type="match status" value="1"/>
</dbReference>
<feature type="transmembrane region" description="Helical" evidence="15">
    <location>
        <begin position="151"/>
        <end position="173"/>
    </location>
</feature>
<evidence type="ECO:0000259" key="16">
    <source>
        <dbReference type="PROSITE" id="PS50850"/>
    </source>
</evidence>
<dbReference type="PANTHER" id="PTHR48020:SF12">
    <property type="entry name" value="PROTON MYO-INOSITOL COTRANSPORTER"/>
    <property type="match status" value="1"/>
</dbReference>
<comment type="caution">
    <text evidence="17">The sequence shown here is derived from an EMBL/GenBank/DDBJ whole genome shotgun (WGS) entry which is preliminary data.</text>
</comment>